<feature type="compositionally biased region" description="Low complexity" evidence="1">
    <location>
        <begin position="341"/>
        <end position="363"/>
    </location>
</feature>
<evidence type="ECO:0000313" key="3">
    <source>
        <dbReference type="EMBL" id="KAG7285239.1"/>
    </source>
</evidence>
<evidence type="ECO:0000313" key="4">
    <source>
        <dbReference type="Proteomes" id="UP001197093"/>
    </source>
</evidence>
<dbReference type="GO" id="GO:0031267">
    <property type="term" value="F:small GTPase binding"/>
    <property type="evidence" value="ECO:0007669"/>
    <property type="project" value="TreeGrafter"/>
</dbReference>
<feature type="compositionally biased region" description="Polar residues" evidence="1">
    <location>
        <begin position="176"/>
        <end position="196"/>
    </location>
</feature>
<feature type="region of interest" description="Disordered" evidence="1">
    <location>
        <begin position="1"/>
        <end position="20"/>
    </location>
</feature>
<evidence type="ECO:0000259" key="2">
    <source>
        <dbReference type="PROSITE" id="PS50086"/>
    </source>
</evidence>
<feature type="compositionally biased region" description="Basic and acidic residues" evidence="1">
    <location>
        <begin position="124"/>
        <end position="138"/>
    </location>
</feature>
<feature type="compositionally biased region" description="Polar residues" evidence="1">
    <location>
        <begin position="515"/>
        <end position="524"/>
    </location>
</feature>
<comment type="caution">
    <text evidence="3">The sequence shown here is derived from an EMBL/GenBank/DDBJ whole genome shotgun (WGS) entry which is preliminary data.</text>
</comment>
<dbReference type="FunFam" id="1.10.472.80:FF:000055">
    <property type="entry name" value="TBC domain-containing protein C1778.09"/>
    <property type="match status" value="1"/>
</dbReference>
<feature type="domain" description="Rab-GAP TBC" evidence="2">
    <location>
        <begin position="665"/>
        <end position="861"/>
    </location>
</feature>
<dbReference type="PANTHER" id="PTHR47219">
    <property type="entry name" value="RAB GTPASE-ACTIVATING PROTEIN 1-LIKE"/>
    <property type="match status" value="1"/>
</dbReference>
<name>A0AAD4EPU9_9PEZI</name>
<dbReference type="GO" id="GO:0005096">
    <property type="term" value="F:GTPase activator activity"/>
    <property type="evidence" value="ECO:0007669"/>
    <property type="project" value="TreeGrafter"/>
</dbReference>
<dbReference type="PROSITE" id="PS50086">
    <property type="entry name" value="TBC_RABGAP"/>
    <property type="match status" value="1"/>
</dbReference>
<dbReference type="InterPro" id="IPR050302">
    <property type="entry name" value="Rab_GAP_TBC_domain"/>
</dbReference>
<dbReference type="AlphaFoldDB" id="A0AAD4EPU9"/>
<dbReference type="PANTHER" id="PTHR47219:SF9">
    <property type="entry name" value="GTPASE ACTIVATING PROTEIN AND CENTROSOME-ASSOCIATED, ISOFORM B"/>
    <property type="match status" value="1"/>
</dbReference>
<reference evidence="3" key="1">
    <citation type="submission" date="2023-02" db="EMBL/GenBank/DDBJ databases">
        <authorList>
            <person name="Palmer J.M."/>
        </authorList>
    </citation>
    <scope>NUCLEOTIDE SEQUENCE</scope>
    <source>
        <strain evidence="3">FW57</strain>
    </source>
</reference>
<keyword evidence="4" id="KW-1185">Reference proteome</keyword>
<sequence>MAPPKFGSVRHKAKSTGAARLTAFRDDTSLVALRYEQTKQAEPPIPLPPPRNPRRLTRPPSTITSSSATATAPTSPIVVSPPPVAPPQEQHPLFRAQRPSRQSSSHAEDRKRDSGAPTSSSVTLREEYAEELNTKLLDDISDTPSVYSTDREIADHPLAPRPLTVSIPPRAASTEAAVSSPTQTAAQQPLSPTRRTSLVKKLSKSFGIGAGADGSKKLRKKMLGGDRAASPQGAPPEAEAGRGSPKSPKSPKSPRFSPHETGPRASNVSADRGHPQNPLSSATAAANNNISFAPITTQIPDDNLWDDLGAVSFSKRGSIMFGGKNDPFKSPAPDPEDEQHATSATTTTTTTTTTSTSDPASSTQVATVATPEPETRKSDKASKNSKTDSMAEKEKPSAAPQTDAPSVPSIRVSSMDVERESQKVRSLYESGEGLKWEDGGCVSFAERLEPTAEVLSEEEENVVASGAIEDWDDLEGVEVDRYGFITPKRPASRAGTAELRSSQFSPRKRNVLTKRPSTSYSSSLPGGFIRPPSRKVSARSLNTFTSELSTVSRRSTRSSIRSATNRLPHNRDRRWMDEAAEMLSLQAGLTGITDEDKMGKTVEAQKRKEAERSEKWRKMATAIKTTNREQHLPLPLPPLQSPQGQGMSYTFDTTSPKLIERVWKGIPDCWRSAAWYSFLASSAAKHHHAHETEDYLIAEFRRLQAVASPDDVQIDLDVPRTVNGHIMFRRRYRGGQRLLFRLLHAISLYFPGVGYVQGMASLAATLLCYFDEERAFVMLVRLWRYRGLEGLYKPGFAGLMAALADFEGRWLAGAGREVKAKLNELGIDATAYGTRWYLTLFNLSIPFPAQLRVWDVFMLLGDCPPEAASLSSSSPTTPTTTTTIATGVDALHAQKPGAEKGPKGLDVLHATSAALIHALRDVLLDSDFENAMKALTAWIPVRDEDLLMKVARAEWRRHQGRGKLWEWEWEAGRDKGKEGKEKKEKEKEKEKEKLKEKEKGAKEKEKMDAKEKKEKEKERKEREKREKKEGKDKSKA</sequence>
<dbReference type="EMBL" id="JAHCVI010000005">
    <property type="protein sequence ID" value="KAG7285239.1"/>
    <property type="molecule type" value="Genomic_DNA"/>
</dbReference>
<dbReference type="Proteomes" id="UP001197093">
    <property type="component" value="Unassembled WGS sequence"/>
</dbReference>
<feature type="region of interest" description="Disordered" evidence="1">
    <location>
        <begin position="33"/>
        <end position="285"/>
    </location>
</feature>
<dbReference type="Pfam" id="PF00566">
    <property type="entry name" value="RabGAP-TBC"/>
    <property type="match status" value="1"/>
</dbReference>
<dbReference type="SUPFAM" id="SSF47923">
    <property type="entry name" value="Ypt/Rab-GAP domain of gyp1p"/>
    <property type="match status" value="2"/>
</dbReference>
<feature type="compositionally biased region" description="Low complexity" evidence="1">
    <location>
        <begin position="58"/>
        <end position="78"/>
    </location>
</feature>
<dbReference type="InterPro" id="IPR000195">
    <property type="entry name" value="Rab-GAP-TBC_dom"/>
</dbReference>
<feature type="region of interest" description="Disordered" evidence="1">
    <location>
        <begin position="317"/>
        <end position="421"/>
    </location>
</feature>
<protein>
    <recommendedName>
        <fullName evidence="2">Rab-GAP TBC domain-containing protein</fullName>
    </recommendedName>
</protein>
<organism evidence="3 4">
    <name type="scientific">Staphylotrichum longicolle</name>
    <dbReference type="NCBI Taxonomy" id="669026"/>
    <lineage>
        <taxon>Eukaryota</taxon>
        <taxon>Fungi</taxon>
        <taxon>Dikarya</taxon>
        <taxon>Ascomycota</taxon>
        <taxon>Pezizomycotina</taxon>
        <taxon>Sordariomycetes</taxon>
        <taxon>Sordariomycetidae</taxon>
        <taxon>Sordariales</taxon>
        <taxon>Chaetomiaceae</taxon>
        <taxon>Staphylotrichum</taxon>
    </lineage>
</organism>
<accession>A0AAD4EPU9</accession>
<proteinExistence type="predicted"/>
<feature type="compositionally biased region" description="Basic and acidic residues" evidence="1">
    <location>
        <begin position="373"/>
        <end position="396"/>
    </location>
</feature>
<gene>
    <name evidence="3" type="ORF">NEMBOFW57_009860</name>
</gene>
<dbReference type="Gene3D" id="1.10.8.270">
    <property type="entry name" value="putative rabgap domain of human tbc1 domain family member 14 like domains"/>
    <property type="match status" value="1"/>
</dbReference>
<evidence type="ECO:0000256" key="1">
    <source>
        <dbReference type="SAM" id="MobiDB-lite"/>
    </source>
</evidence>
<dbReference type="Gene3D" id="1.10.472.80">
    <property type="entry name" value="Ypt/Rab-GAP domain of gyp1p, domain 3"/>
    <property type="match status" value="1"/>
</dbReference>
<feature type="region of interest" description="Disordered" evidence="1">
    <location>
        <begin position="487"/>
        <end position="534"/>
    </location>
</feature>
<dbReference type="FunFam" id="1.10.8.270:FF:000023">
    <property type="entry name" value="TBC domain-containing protein C1778.09"/>
    <property type="match status" value="1"/>
</dbReference>
<dbReference type="InterPro" id="IPR035969">
    <property type="entry name" value="Rab-GAP_TBC_sf"/>
</dbReference>
<dbReference type="SMART" id="SM00164">
    <property type="entry name" value="TBC"/>
    <property type="match status" value="1"/>
</dbReference>
<feature type="region of interest" description="Disordered" evidence="1">
    <location>
        <begin position="973"/>
        <end position="1036"/>
    </location>
</feature>